<dbReference type="InParanoid" id="A0A671Y530"/>
<reference evidence="2" key="1">
    <citation type="submission" date="2021-04" db="EMBL/GenBank/DDBJ databases">
        <authorList>
            <consortium name="Wellcome Sanger Institute Data Sharing"/>
        </authorList>
    </citation>
    <scope>NUCLEOTIDE SEQUENCE [LARGE SCALE GENOMIC DNA]</scope>
</reference>
<proteinExistence type="predicted"/>
<reference evidence="2" key="3">
    <citation type="submission" date="2025-09" db="UniProtKB">
        <authorList>
            <consortium name="Ensembl"/>
        </authorList>
    </citation>
    <scope>IDENTIFICATION</scope>
</reference>
<organism evidence="2 3">
    <name type="scientific">Sparus aurata</name>
    <name type="common">Gilthead sea bream</name>
    <dbReference type="NCBI Taxonomy" id="8175"/>
    <lineage>
        <taxon>Eukaryota</taxon>
        <taxon>Metazoa</taxon>
        <taxon>Chordata</taxon>
        <taxon>Craniata</taxon>
        <taxon>Vertebrata</taxon>
        <taxon>Euteleostomi</taxon>
        <taxon>Actinopterygii</taxon>
        <taxon>Neopterygii</taxon>
        <taxon>Teleostei</taxon>
        <taxon>Neoteleostei</taxon>
        <taxon>Acanthomorphata</taxon>
        <taxon>Eupercaria</taxon>
        <taxon>Spariformes</taxon>
        <taxon>Sparidae</taxon>
        <taxon>Sparus</taxon>
    </lineage>
</organism>
<feature type="compositionally biased region" description="Basic and acidic residues" evidence="1">
    <location>
        <begin position="74"/>
        <end position="84"/>
    </location>
</feature>
<protein>
    <submittedName>
        <fullName evidence="2">Uncharacterized protein</fullName>
    </submittedName>
</protein>
<evidence type="ECO:0000256" key="1">
    <source>
        <dbReference type="SAM" id="MobiDB-lite"/>
    </source>
</evidence>
<feature type="region of interest" description="Disordered" evidence="1">
    <location>
        <begin position="74"/>
        <end position="111"/>
    </location>
</feature>
<dbReference type="Proteomes" id="UP000472265">
    <property type="component" value="Chromosome 12"/>
</dbReference>
<accession>A0A671Y530</accession>
<sequence>IHTEASETRITAGFNLRLQFYQQLMIQHEKGEGNINRDASLSLHTQKPPAYIFNDNIWFPVGVRLLHQSSERRAELVCPPRRESSSCSPLPRRTTPASSETESRLPGRSGRRRTVLSSLVPCCSMFYN</sequence>
<evidence type="ECO:0000313" key="3">
    <source>
        <dbReference type="Proteomes" id="UP000472265"/>
    </source>
</evidence>
<reference evidence="2" key="2">
    <citation type="submission" date="2025-08" db="UniProtKB">
        <authorList>
            <consortium name="Ensembl"/>
        </authorList>
    </citation>
    <scope>IDENTIFICATION</scope>
</reference>
<dbReference type="Ensembl" id="ENSSAUT00010059069.1">
    <property type="protein sequence ID" value="ENSSAUP00010056226.1"/>
    <property type="gene ID" value="ENSSAUG00010023090.1"/>
</dbReference>
<dbReference type="AlphaFoldDB" id="A0A671Y530"/>
<evidence type="ECO:0000313" key="2">
    <source>
        <dbReference type="Ensembl" id="ENSSAUP00010056226.1"/>
    </source>
</evidence>
<name>A0A671Y530_SPAAU</name>
<keyword evidence="3" id="KW-1185">Reference proteome</keyword>